<feature type="signal peptide" evidence="1">
    <location>
        <begin position="1"/>
        <end position="21"/>
    </location>
</feature>
<gene>
    <name evidence="2" type="ORF">PFBG_01244</name>
</gene>
<dbReference type="EMBL" id="KE123595">
    <property type="protein sequence ID" value="EUR76008.1"/>
    <property type="molecule type" value="Genomic_DNA"/>
</dbReference>
<feature type="chain" id="PRO_5004892274" evidence="1">
    <location>
        <begin position="22"/>
        <end position="78"/>
    </location>
</feature>
<protein>
    <submittedName>
        <fullName evidence="2">Uncharacterized protein</fullName>
    </submittedName>
</protein>
<dbReference type="AlphaFoldDB" id="W7F5B5"/>
<name>W7F5B5_PLAF8</name>
<evidence type="ECO:0000313" key="3">
    <source>
        <dbReference type="Proteomes" id="UP000030688"/>
    </source>
</evidence>
<evidence type="ECO:0000313" key="2">
    <source>
        <dbReference type="EMBL" id="EUR76008.1"/>
    </source>
</evidence>
<dbReference type="Proteomes" id="UP000030688">
    <property type="component" value="Unassembled WGS sequence"/>
</dbReference>
<evidence type="ECO:0000256" key="1">
    <source>
        <dbReference type="SAM" id="SignalP"/>
    </source>
</evidence>
<reference evidence="3" key="1">
    <citation type="submission" date="2007-11" db="EMBL/GenBank/DDBJ databases">
        <authorList>
            <consortium name="The Broad Institute Genome Sequencing Platform"/>
            <person name="Volkman S.K."/>
            <person name="Daily J.P."/>
            <person name="Sarr O."/>
            <person name="Ndiaye D."/>
            <person name="Ndir O."/>
            <person name="Mboup S."/>
            <person name="Lukens A."/>
            <person name="Stange-Thomann N."/>
            <person name="Mauceli E."/>
            <person name="Gnerre S."/>
            <person name="Jaffe D."/>
            <person name="Zainoun J."/>
            <person name="Wiegand R.C."/>
            <person name="Birren B."/>
            <person name="Galagan J."/>
            <person name="Lander E."/>
            <person name="Wirth D.F."/>
        </authorList>
    </citation>
    <scope>NUCLEOTIDE SEQUENCE [LARGE SCALE GENOMIC DNA]</scope>
    <source>
        <strain evidence="3">7G8</strain>
    </source>
</reference>
<accession>W7F5B5</accession>
<proteinExistence type="predicted"/>
<keyword evidence="1" id="KW-0732">Signal</keyword>
<sequence length="78" mass="9324">MLHFAHIFLSLFDIWNHLVESRREEKHNEVTSMKSYDSKNGDVSKKMHLHAYKRTHNAHKSIKVNHNVGQNFDFEKFS</sequence>
<reference evidence="2 3" key="2">
    <citation type="submission" date="2013-02" db="EMBL/GenBank/DDBJ databases">
        <title>The Genome Sequence of Plasmodium falciparum 7G8.</title>
        <authorList>
            <consortium name="The Broad Institute Genome Sequencing Platform"/>
            <consortium name="The Broad Institute Genome Sequencing Center for Infectious Disease"/>
            <person name="Neafsey D."/>
            <person name="Cheeseman I."/>
            <person name="Volkman S."/>
            <person name="Adams J."/>
            <person name="Walker B."/>
            <person name="Young S.K."/>
            <person name="Zeng Q."/>
            <person name="Gargeya S."/>
            <person name="Fitzgerald M."/>
            <person name="Haas B."/>
            <person name="Abouelleil A."/>
            <person name="Alvarado L."/>
            <person name="Arachchi H.M."/>
            <person name="Berlin A.M."/>
            <person name="Chapman S.B."/>
            <person name="Dewar J."/>
            <person name="Goldberg J."/>
            <person name="Griggs A."/>
            <person name="Gujja S."/>
            <person name="Hansen M."/>
            <person name="Howarth C."/>
            <person name="Imamovic A."/>
            <person name="Larimer J."/>
            <person name="McCowan C."/>
            <person name="Murphy C."/>
            <person name="Neiman D."/>
            <person name="Pearson M."/>
            <person name="Priest M."/>
            <person name="Roberts A."/>
            <person name="Saif S."/>
            <person name="Shea T."/>
            <person name="Sisk P."/>
            <person name="Sykes S."/>
            <person name="Wortman J."/>
            <person name="Nusbaum C."/>
            <person name="Birren B."/>
        </authorList>
    </citation>
    <scope>NUCLEOTIDE SEQUENCE [LARGE SCALE GENOMIC DNA]</scope>
    <source>
        <strain evidence="2 3">7G8</strain>
    </source>
</reference>
<organism evidence="2 3">
    <name type="scientific">Plasmodium falciparum (isolate 7G8)</name>
    <dbReference type="NCBI Taxonomy" id="57266"/>
    <lineage>
        <taxon>Eukaryota</taxon>
        <taxon>Sar</taxon>
        <taxon>Alveolata</taxon>
        <taxon>Apicomplexa</taxon>
        <taxon>Aconoidasida</taxon>
        <taxon>Haemosporida</taxon>
        <taxon>Plasmodiidae</taxon>
        <taxon>Plasmodium</taxon>
        <taxon>Plasmodium (Laverania)</taxon>
    </lineage>
</organism>